<sequence length="237" mass="26148">MGHGLDLRLFPYTSDLVVPDGLHRTRKVWLWVGGEMSAAVLAGLTDLEDLRLTFGEPPGVLTDLPELGRHQRLHSLQLDDAYGLDPENLPELPSLRHLTLNGTRRATATAVKARLKGGAVTVSVNGAKSEAWLAAHMDNPFRDWVEDSEAFGQAACAAYNRARRAVDAIAPEAPDRLDAAERALRGLVAELNVADDEHGLIDTNYREQAWAVFCDLAKRLCVPETQVTSWFDEGRRF</sequence>
<reference evidence="2" key="1">
    <citation type="submission" date="2016-06" db="EMBL/GenBank/DDBJ databases">
        <authorList>
            <person name="Varghese N."/>
            <person name="Submissions Spin"/>
        </authorList>
    </citation>
    <scope>NUCLEOTIDE SEQUENCE [LARGE SCALE GENOMIC DNA]</scope>
    <source>
        <strain evidence="2">DSM 45246</strain>
    </source>
</reference>
<accession>A0A1C4W3V1</accession>
<organism evidence="1 2">
    <name type="scientific">Micromonospora chaiyaphumensis</name>
    <dbReference type="NCBI Taxonomy" id="307119"/>
    <lineage>
        <taxon>Bacteria</taxon>
        <taxon>Bacillati</taxon>
        <taxon>Actinomycetota</taxon>
        <taxon>Actinomycetes</taxon>
        <taxon>Micromonosporales</taxon>
        <taxon>Micromonosporaceae</taxon>
        <taxon>Micromonospora</taxon>
    </lineage>
</organism>
<dbReference type="EMBL" id="FMCS01000003">
    <property type="protein sequence ID" value="SCE90890.1"/>
    <property type="molecule type" value="Genomic_DNA"/>
</dbReference>
<name>A0A1C4W3V1_9ACTN</name>
<dbReference type="Proteomes" id="UP000199629">
    <property type="component" value="Unassembled WGS sequence"/>
</dbReference>
<proteinExistence type="predicted"/>
<keyword evidence="2" id="KW-1185">Reference proteome</keyword>
<dbReference type="AlphaFoldDB" id="A0A1C4W3V1"/>
<evidence type="ECO:0000313" key="1">
    <source>
        <dbReference type="EMBL" id="SCE90890.1"/>
    </source>
</evidence>
<gene>
    <name evidence="1" type="ORF">GA0070214_103190</name>
</gene>
<evidence type="ECO:0000313" key="2">
    <source>
        <dbReference type="Proteomes" id="UP000199629"/>
    </source>
</evidence>
<protein>
    <submittedName>
        <fullName evidence="1">Uncharacterized protein</fullName>
    </submittedName>
</protein>